<dbReference type="EMBL" id="CAFABA010000024">
    <property type="protein sequence ID" value="CAB4823242.1"/>
    <property type="molecule type" value="Genomic_DNA"/>
</dbReference>
<evidence type="ECO:0000313" key="1">
    <source>
        <dbReference type="EMBL" id="CAB4730537.1"/>
    </source>
</evidence>
<dbReference type="EMBL" id="CAFBOS010000095">
    <property type="protein sequence ID" value="CAB5000571.1"/>
    <property type="molecule type" value="Genomic_DNA"/>
</dbReference>
<dbReference type="EMBL" id="CAEZYR010000010">
    <property type="protein sequence ID" value="CAB4730537.1"/>
    <property type="molecule type" value="Genomic_DNA"/>
</dbReference>
<sequence>MAGQRGIVSVSDATRESISGLRVRVSPGVMDSLAQMMTQGTHIAFDTGWHGGDSERWLADFQARYEAIRSRVQGDLDELCTFAEASFNQITNAGGGLR</sequence>
<protein>
    <submittedName>
        <fullName evidence="2">Unannotated protein</fullName>
    </submittedName>
</protein>
<evidence type="ECO:0000313" key="4">
    <source>
        <dbReference type="EMBL" id="CAB5000571.1"/>
    </source>
</evidence>
<gene>
    <name evidence="1" type="ORF">UFOPK2754_00447</name>
    <name evidence="2" type="ORF">UFOPK3139_00838</name>
    <name evidence="3" type="ORF">UFOPK3543_01911</name>
    <name evidence="4" type="ORF">UFOPK3967_01601</name>
</gene>
<dbReference type="EMBL" id="CAFBMH010000077">
    <property type="protein sequence ID" value="CAB4917732.1"/>
    <property type="molecule type" value="Genomic_DNA"/>
</dbReference>
<dbReference type="AlphaFoldDB" id="A0A6J6ZP26"/>
<reference evidence="2" key="1">
    <citation type="submission" date="2020-05" db="EMBL/GenBank/DDBJ databases">
        <authorList>
            <person name="Chiriac C."/>
            <person name="Salcher M."/>
            <person name="Ghai R."/>
            <person name="Kavagutti S V."/>
        </authorList>
    </citation>
    <scope>NUCLEOTIDE SEQUENCE</scope>
</reference>
<proteinExistence type="predicted"/>
<evidence type="ECO:0000313" key="3">
    <source>
        <dbReference type="EMBL" id="CAB4917732.1"/>
    </source>
</evidence>
<name>A0A6J6ZP26_9ZZZZ</name>
<accession>A0A6J6ZP26</accession>
<evidence type="ECO:0000313" key="2">
    <source>
        <dbReference type="EMBL" id="CAB4823242.1"/>
    </source>
</evidence>
<organism evidence="2">
    <name type="scientific">freshwater metagenome</name>
    <dbReference type="NCBI Taxonomy" id="449393"/>
    <lineage>
        <taxon>unclassified sequences</taxon>
        <taxon>metagenomes</taxon>
        <taxon>ecological metagenomes</taxon>
    </lineage>
</organism>